<proteinExistence type="predicted"/>
<protein>
    <submittedName>
        <fullName evidence="1">Uncharacterized protein</fullName>
    </submittedName>
</protein>
<organism evidence="1">
    <name type="scientific">marine sediment metagenome</name>
    <dbReference type="NCBI Taxonomy" id="412755"/>
    <lineage>
        <taxon>unclassified sequences</taxon>
        <taxon>metagenomes</taxon>
        <taxon>ecological metagenomes</taxon>
    </lineage>
</organism>
<feature type="non-terminal residue" evidence="1">
    <location>
        <position position="1"/>
    </location>
</feature>
<sequence>LRPDKYEQRCITAEVNKEFRDKLTPLQQLQHLDNRLGEGEGAVKERSRLNKLL</sequence>
<dbReference type="EMBL" id="BARS01044015">
    <property type="protein sequence ID" value="GAG31565.1"/>
    <property type="molecule type" value="Genomic_DNA"/>
</dbReference>
<accession>X0WLP4</accession>
<comment type="caution">
    <text evidence="1">The sequence shown here is derived from an EMBL/GenBank/DDBJ whole genome shotgun (WGS) entry which is preliminary data.</text>
</comment>
<dbReference type="AlphaFoldDB" id="X0WLP4"/>
<gene>
    <name evidence="1" type="ORF">S01H1_66558</name>
</gene>
<name>X0WLP4_9ZZZZ</name>
<evidence type="ECO:0000313" key="1">
    <source>
        <dbReference type="EMBL" id="GAG31565.1"/>
    </source>
</evidence>
<reference evidence="1" key="1">
    <citation type="journal article" date="2014" name="Front. Microbiol.">
        <title>High frequency of phylogenetically diverse reductive dehalogenase-homologous genes in deep subseafloor sedimentary metagenomes.</title>
        <authorList>
            <person name="Kawai M."/>
            <person name="Futagami T."/>
            <person name="Toyoda A."/>
            <person name="Takaki Y."/>
            <person name="Nishi S."/>
            <person name="Hori S."/>
            <person name="Arai W."/>
            <person name="Tsubouchi T."/>
            <person name="Morono Y."/>
            <person name="Uchiyama I."/>
            <person name="Ito T."/>
            <person name="Fujiyama A."/>
            <person name="Inagaki F."/>
            <person name="Takami H."/>
        </authorList>
    </citation>
    <scope>NUCLEOTIDE SEQUENCE</scope>
    <source>
        <strain evidence="1">Expedition CK06-06</strain>
    </source>
</reference>